<evidence type="ECO:0000313" key="2">
    <source>
        <dbReference type="EMBL" id="KAK0752666.1"/>
    </source>
</evidence>
<feature type="compositionally biased region" description="Basic residues" evidence="1">
    <location>
        <begin position="1"/>
        <end position="14"/>
    </location>
</feature>
<evidence type="ECO:0000313" key="3">
    <source>
        <dbReference type="Proteomes" id="UP001172155"/>
    </source>
</evidence>
<keyword evidence="3" id="KW-1185">Reference proteome</keyword>
<proteinExistence type="predicted"/>
<reference evidence="2" key="1">
    <citation type="submission" date="2023-06" db="EMBL/GenBank/DDBJ databases">
        <title>Genome-scale phylogeny and comparative genomics of the fungal order Sordariales.</title>
        <authorList>
            <consortium name="Lawrence Berkeley National Laboratory"/>
            <person name="Hensen N."/>
            <person name="Bonometti L."/>
            <person name="Westerberg I."/>
            <person name="Brannstrom I.O."/>
            <person name="Guillou S."/>
            <person name="Cros-Aarteil S."/>
            <person name="Calhoun S."/>
            <person name="Haridas S."/>
            <person name="Kuo A."/>
            <person name="Mondo S."/>
            <person name="Pangilinan J."/>
            <person name="Riley R."/>
            <person name="LaButti K."/>
            <person name="Andreopoulos B."/>
            <person name="Lipzen A."/>
            <person name="Chen C."/>
            <person name="Yanf M."/>
            <person name="Daum C."/>
            <person name="Ng V."/>
            <person name="Clum A."/>
            <person name="Steindorff A."/>
            <person name="Ohm R."/>
            <person name="Martin F."/>
            <person name="Silar P."/>
            <person name="Natvig D."/>
            <person name="Lalanne C."/>
            <person name="Gautier V."/>
            <person name="Ament-velasquez S.L."/>
            <person name="Kruys A."/>
            <person name="Hutchinson M.I."/>
            <person name="Powell A.J."/>
            <person name="Barry K."/>
            <person name="Miller A.N."/>
            <person name="Grigoriev I.V."/>
            <person name="Debuchy R."/>
            <person name="Gladieux P."/>
            <person name="Thoren M.H."/>
            <person name="Johannesson H."/>
        </authorList>
    </citation>
    <scope>NUCLEOTIDE SEQUENCE</scope>
    <source>
        <strain evidence="2">SMH3187-1</strain>
    </source>
</reference>
<protein>
    <submittedName>
        <fullName evidence="2">Uncharacterized protein</fullName>
    </submittedName>
</protein>
<accession>A0AA40F7T5</accession>
<dbReference type="EMBL" id="JAUKUD010000002">
    <property type="protein sequence ID" value="KAK0752666.1"/>
    <property type="molecule type" value="Genomic_DNA"/>
</dbReference>
<dbReference type="AlphaFoldDB" id="A0AA40F7T5"/>
<dbReference type="Proteomes" id="UP001172155">
    <property type="component" value="Unassembled WGS sequence"/>
</dbReference>
<organism evidence="2 3">
    <name type="scientific">Schizothecium vesticola</name>
    <dbReference type="NCBI Taxonomy" id="314040"/>
    <lineage>
        <taxon>Eukaryota</taxon>
        <taxon>Fungi</taxon>
        <taxon>Dikarya</taxon>
        <taxon>Ascomycota</taxon>
        <taxon>Pezizomycotina</taxon>
        <taxon>Sordariomycetes</taxon>
        <taxon>Sordariomycetidae</taxon>
        <taxon>Sordariales</taxon>
        <taxon>Schizotheciaceae</taxon>
        <taxon>Schizothecium</taxon>
    </lineage>
</organism>
<feature type="region of interest" description="Disordered" evidence="1">
    <location>
        <begin position="1"/>
        <end position="23"/>
    </location>
</feature>
<name>A0AA40F7T5_9PEZI</name>
<evidence type="ECO:0000256" key="1">
    <source>
        <dbReference type="SAM" id="MobiDB-lite"/>
    </source>
</evidence>
<comment type="caution">
    <text evidence="2">The sequence shown here is derived from an EMBL/GenBank/DDBJ whole genome shotgun (WGS) entry which is preliminary data.</text>
</comment>
<sequence>MGYSHSHRHSHHYHTTSTITMTPHSLSTAPAATFRPPPIAAGAVSDITSSRTPIRLAFPLVATWRPPPRPAEKRSETWCHGRCSHNGWETCCCAPPSREPTPTISSRHLLPRAAAISSLGIGTHDGEQGQWFMPSWSPTGSPCVSILPSPPMDARRGATQETNKSAFLFRFVFANQNTLRRQFSLGFSQSSALVERLLNVSCTSETVLN</sequence>
<gene>
    <name evidence="2" type="ORF">B0T18DRAFT_94634</name>
</gene>